<dbReference type="Gene3D" id="3.90.550.10">
    <property type="entry name" value="Spore Coat Polysaccharide Biosynthesis Protein SpsA, Chain A"/>
    <property type="match status" value="1"/>
</dbReference>
<accession>A0A2J4YC39</accession>
<dbReference type="InterPro" id="IPR029044">
    <property type="entry name" value="Nucleotide-diphossugar_trans"/>
</dbReference>
<evidence type="ECO:0000256" key="2">
    <source>
        <dbReference type="ARBA" id="ARBA00022676"/>
    </source>
</evidence>
<dbReference type="PANTHER" id="PTHR43179:SF12">
    <property type="entry name" value="GALACTOFURANOSYLTRANSFERASE GLFT2"/>
    <property type="match status" value="1"/>
</dbReference>
<feature type="domain" description="Glycosyltransferase 2-like" evidence="4">
    <location>
        <begin position="6"/>
        <end position="170"/>
    </location>
</feature>
<gene>
    <name evidence="5" type="ORF">CWM85_34460</name>
</gene>
<keyword evidence="2" id="KW-0328">Glycosyltransferase</keyword>
<evidence type="ECO:0000313" key="5">
    <source>
        <dbReference type="EMBL" id="PLM48390.1"/>
    </source>
</evidence>
<keyword evidence="3 5" id="KW-0808">Transferase</keyword>
<dbReference type="InterPro" id="IPR001173">
    <property type="entry name" value="Glyco_trans_2-like"/>
</dbReference>
<dbReference type="PANTHER" id="PTHR43179">
    <property type="entry name" value="RHAMNOSYLTRANSFERASE WBBL"/>
    <property type="match status" value="1"/>
</dbReference>
<organism evidence="5 6">
    <name type="scientific">Klebsiella michiganensis</name>
    <dbReference type="NCBI Taxonomy" id="1134687"/>
    <lineage>
        <taxon>Bacteria</taxon>
        <taxon>Pseudomonadati</taxon>
        <taxon>Pseudomonadota</taxon>
        <taxon>Gammaproteobacteria</taxon>
        <taxon>Enterobacterales</taxon>
        <taxon>Enterobacteriaceae</taxon>
        <taxon>Klebsiella/Raoultella group</taxon>
        <taxon>Klebsiella</taxon>
    </lineage>
</organism>
<dbReference type="Proteomes" id="UP000234661">
    <property type="component" value="Unassembled WGS sequence"/>
</dbReference>
<protein>
    <submittedName>
        <fullName evidence="5">dTDP-rhamnosyl transferase</fullName>
    </submittedName>
</protein>
<comment type="similarity">
    <text evidence="1">Belongs to the glycosyltransferase 2 family.</text>
</comment>
<dbReference type="Pfam" id="PF00535">
    <property type="entry name" value="Glycos_transf_2"/>
    <property type="match status" value="1"/>
</dbReference>
<dbReference type="EMBL" id="PIET01001793">
    <property type="protein sequence ID" value="PLM48390.1"/>
    <property type="molecule type" value="Genomic_DNA"/>
</dbReference>
<comment type="caution">
    <text evidence="5">The sequence shown here is derived from an EMBL/GenBank/DDBJ whole genome shotgun (WGS) entry which is preliminary data.</text>
</comment>
<evidence type="ECO:0000256" key="3">
    <source>
        <dbReference type="ARBA" id="ARBA00022679"/>
    </source>
</evidence>
<dbReference type="AlphaFoldDB" id="A0A2J4YC39"/>
<name>A0A2J4YC39_9ENTR</name>
<evidence type="ECO:0000259" key="4">
    <source>
        <dbReference type="Pfam" id="PF00535"/>
    </source>
</evidence>
<proteinExistence type="inferred from homology"/>
<reference evidence="5 6" key="1">
    <citation type="submission" date="2017-11" db="EMBL/GenBank/DDBJ databases">
        <authorList>
            <person name="Han C.G."/>
        </authorList>
    </citation>
    <scope>NUCLEOTIDE SEQUENCE [LARGE SCALE GENOMIC DNA]</scope>
    <source>
        <strain evidence="5 6">A2</strain>
    </source>
</reference>
<evidence type="ECO:0000313" key="6">
    <source>
        <dbReference type="Proteomes" id="UP000234661"/>
    </source>
</evidence>
<dbReference type="SUPFAM" id="SSF53448">
    <property type="entry name" value="Nucleotide-diphospho-sugar transferases"/>
    <property type="match status" value="1"/>
</dbReference>
<evidence type="ECO:0000256" key="1">
    <source>
        <dbReference type="ARBA" id="ARBA00006739"/>
    </source>
</evidence>
<reference evidence="5 6" key="2">
    <citation type="submission" date="2018-01" db="EMBL/GenBank/DDBJ databases">
        <title>Genomic study of Klebsiella pneumoniae.</title>
        <authorList>
            <person name="Yang Y."/>
            <person name="Bicalho R."/>
        </authorList>
    </citation>
    <scope>NUCLEOTIDE SEQUENCE [LARGE SCALE GENOMIC DNA]</scope>
    <source>
        <strain evidence="5 6">A2</strain>
    </source>
</reference>
<sequence length="232" mass="26575">MKVLAVVVFYNPEGDVYKRCSLISSQVDDLIIYDNSIQPEVIKENRIITSKINNATYYGEGSNNGIGAALNFAVSYAQENDYKYLLTFDQDTVIPEEYVSRMLSSFQNAPDAGVIGPIYKDVNANRECRFPVKYGPFTIRKTLSNEKGIQNVMSIITSGTLYPTKIFKEVGCFESDYFIDYIDNEFCLRLLQHGYNVYVDPSIIINHDLDNRSLTKFLVKLSPTNYPFYRKY</sequence>
<dbReference type="GO" id="GO:0016757">
    <property type="term" value="F:glycosyltransferase activity"/>
    <property type="evidence" value="ECO:0007669"/>
    <property type="project" value="UniProtKB-KW"/>
</dbReference>